<accession>A0A1H7PYG6</accession>
<dbReference type="STRING" id="235985.SAMN05414137_108179"/>
<name>A0A1H7PYG6_STRJI</name>
<keyword evidence="1" id="KW-0732">Signal</keyword>
<dbReference type="InterPro" id="IPR006311">
    <property type="entry name" value="TAT_signal"/>
</dbReference>
<evidence type="ECO:0000313" key="3">
    <source>
        <dbReference type="Proteomes" id="UP000183015"/>
    </source>
</evidence>
<keyword evidence="3" id="KW-1185">Reference proteome</keyword>
<protein>
    <recommendedName>
        <fullName evidence="4">Secreted protein</fullName>
    </recommendedName>
</protein>
<evidence type="ECO:0008006" key="4">
    <source>
        <dbReference type="Google" id="ProtNLM"/>
    </source>
</evidence>
<organism evidence="2 3">
    <name type="scientific">Streptacidiphilus jiangxiensis</name>
    <dbReference type="NCBI Taxonomy" id="235985"/>
    <lineage>
        <taxon>Bacteria</taxon>
        <taxon>Bacillati</taxon>
        <taxon>Actinomycetota</taxon>
        <taxon>Actinomycetes</taxon>
        <taxon>Kitasatosporales</taxon>
        <taxon>Streptomycetaceae</taxon>
        <taxon>Streptacidiphilus</taxon>
    </lineage>
</organism>
<feature type="signal peptide" evidence="1">
    <location>
        <begin position="1"/>
        <end position="30"/>
    </location>
</feature>
<dbReference type="EMBL" id="FOAZ01000008">
    <property type="protein sequence ID" value="SEL40528.1"/>
    <property type="molecule type" value="Genomic_DNA"/>
</dbReference>
<proteinExistence type="predicted"/>
<reference evidence="3" key="1">
    <citation type="submission" date="2016-10" db="EMBL/GenBank/DDBJ databases">
        <authorList>
            <person name="Varghese N."/>
        </authorList>
    </citation>
    <scope>NUCLEOTIDE SEQUENCE [LARGE SCALE GENOMIC DNA]</scope>
    <source>
        <strain evidence="3">DSM 45096 / BCRC 16803 / CGMCC 4.1857 / CIP 109030 / JCM 12277 / KCTC 19219 / NBRC 100920 / 33214</strain>
    </source>
</reference>
<dbReference type="eggNOG" id="ENOG5030MN5">
    <property type="taxonomic scope" value="Bacteria"/>
</dbReference>
<feature type="chain" id="PRO_5010357539" description="Secreted protein" evidence="1">
    <location>
        <begin position="31"/>
        <end position="129"/>
    </location>
</feature>
<gene>
    <name evidence="2" type="ORF">SAMN05414137_108179</name>
</gene>
<sequence length="129" mass="13016">MSARRASALLAASALAATGLAVSAAAPAFAKSSIGLHAGARSVVPGERVQLTASGATDDFGGAPVRLCVEERTRGSWHIVSCGHEGTVRADVRAGRAGVLAFRAQLLAANAHGHLVVDRTSQVVTVHVG</sequence>
<evidence type="ECO:0000256" key="1">
    <source>
        <dbReference type="SAM" id="SignalP"/>
    </source>
</evidence>
<evidence type="ECO:0000313" key="2">
    <source>
        <dbReference type="EMBL" id="SEL40528.1"/>
    </source>
</evidence>
<dbReference type="Proteomes" id="UP000183015">
    <property type="component" value="Unassembled WGS sequence"/>
</dbReference>
<dbReference type="RefSeq" id="WP_042448010.1">
    <property type="nucleotide sequence ID" value="NZ_BBPN01000013.1"/>
</dbReference>
<dbReference type="PROSITE" id="PS51318">
    <property type="entry name" value="TAT"/>
    <property type="match status" value="1"/>
</dbReference>
<dbReference type="AlphaFoldDB" id="A0A1H7PYG6"/>
<dbReference type="OrthoDB" id="3855350at2"/>